<sequence>MNISSYAAQIRLSFLNHYLQPPTSILVSPHSNNQTPPISDPQFTLFQFLDFFPPSTTPFFVRLSPKINLLAETLHKTPSYALAASSSAHRRAPSEASRDHRSFSIRPRTKGKVWVRAFLVSEKNVWFEADSDSVLTKGLAALLVHGLSGRSVWETLQVSPDFVTLLGLQQSLTPSRNNGFLNMLKLMQKKALILAMVAEKLVKQEPVPSNTELGIENLNPGGNTTWENGSSHCGMKIGYGGGTPDNGLGCKVGGGDLNLGGGLANRGEKIRERLERGLKPTQLEVEDTSYQYARHAGARGSNDGETHFNLKVVLEEFEGKSLLSGTG</sequence>
<name>A0AAD3SPK5_NEPGR</name>
<dbReference type="SUPFAM" id="SSF82657">
    <property type="entry name" value="BolA-like"/>
    <property type="match status" value="1"/>
</dbReference>
<comment type="caution">
    <text evidence="2">The sequence shown here is derived from an EMBL/GenBank/DDBJ whole genome shotgun (WGS) entry which is preliminary data.</text>
</comment>
<dbReference type="Proteomes" id="UP001279734">
    <property type="component" value="Unassembled WGS sequence"/>
</dbReference>
<protein>
    <recommendedName>
        <fullName evidence="1">Fe-S metabolism associated domain-containing protein</fullName>
    </recommendedName>
</protein>
<evidence type="ECO:0000313" key="2">
    <source>
        <dbReference type="EMBL" id="GMH14485.1"/>
    </source>
</evidence>
<proteinExistence type="predicted"/>
<dbReference type="InterPro" id="IPR036065">
    <property type="entry name" value="BolA-like_sf"/>
</dbReference>
<evidence type="ECO:0000259" key="1">
    <source>
        <dbReference type="Pfam" id="PF02657"/>
    </source>
</evidence>
<dbReference type="Pfam" id="PF01722">
    <property type="entry name" value="BolA"/>
    <property type="match status" value="1"/>
</dbReference>
<feature type="domain" description="Fe-S metabolism associated" evidence="1">
    <location>
        <begin position="112"/>
        <end position="189"/>
    </location>
</feature>
<dbReference type="InterPro" id="IPR002634">
    <property type="entry name" value="BolA"/>
</dbReference>
<dbReference type="InterPro" id="IPR003808">
    <property type="entry name" value="Fe-S_metab-assoc_dom"/>
</dbReference>
<dbReference type="Pfam" id="PF02657">
    <property type="entry name" value="SufE"/>
    <property type="match status" value="1"/>
</dbReference>
<reference evidence="2" key="1">
    <citation type="submission" date="2023-05" db="EMBL/GenBank/DDBJ databases">
        <title>Nepenthes gracilis genome sequencing.</title>
        <authorList>
            <person name="Fukushima K."/>
        </authorList>
    </citation>
    <scope>NUCLEOTIDE SEQUENCE</scope>
    <source>
        <strain evidence="2">SING2019-196</strain>
    </source>
</reference>
<dbReference type="EMBL" id="BSYO01000014">
    <property type="protein sequence ID" value="GMH14485.1"/>
    <property type="molecule type" value="Genomic_DNA"/>
</dbReference>
<dbReference type="SUPFAM" id="SSF82649">
    <property type="entry name" value="SufE/NifU"/>
    <property type="match status" value="1"/>
</dbReference>
<dbReference type="GO" id="GO:0016226">
    <property type="term" value="P:iron-sulfur cluster assembly"/>
    <property type="evidence" value="ECO:0007669"/>
    <property type="project" value="TreeGrafter"/>
</dbReference>
<dbReference type="Gene3D" id="3.90.1010.10">
    <property type="match status" value="1"/>
</dbReference>
<dbReference type="GO" id="GO:0009507">
    <property type="term" value="C:chloroplast"/>
    <property type="evidence" value="ECO:0007669"/>
    <property type="project" value="TreeGrafter"/>
</dbReference>
<dbReference type="AlphaFoldDB" id="A0AAD3SPK5"/>
<evidence type="ECO:0000313" key="3">
    <source>
        <dbReference type="Proteomes" id="UP001279734"/>
    </source>
</evidence>
<dbReference type="PANTHER" id="PTHR46230">
    <property type="match status" value="1"/>
</dbReference>
<gene>
    <name evidence="2" type="ORF">Nepgr_016326</name>
</gene>
<dbReference type="PANTHER" id="PTHR46230:SF3">
    <property type="entry name" value="SUFE-LIKE PROTEIN 1, CHLOROPLASTIC_MITOCHONDRIAL"/>
    <property type="match status" value="1"/>
</dbReference>
<accession>A0AAD3SPK5</accession>
<keyword evidence="3" id="KW-1185">Reference proteome</keyword>
<organism evidence="2 3">
    <name type="scientific">Nepenthes gracilis</name>
    <name type="common">Slender pitcher plant</name>
    <dbReference type="NCBI Taxonomy" id="150966"/>
    <lineage>
        <taxon>Eukaryota</taxon>
        <taxon>Viridiplantae</taxon>
        <taxon>Streptophyta</taxon>
        <taxon>Embryophyta</taxon>
        <taxon>Tracheophyta</taxon>
        <taxon>Spermatophyta</taxon>
        <taxon>Magnoliopsida</taxon>
        <taxon>eudicotyledons</taxon>
        <taxon>Gunneridae</taxon>
        <taxon>Pentapetalae</taxon>
        <taxon>Caryophyllales</taxon>
        <taxon>Nepenthaceae</taxon>
        <taxon>Nepenthes</taxon>
    </lineage>
</organism>
<dbReference type="Gene3D" id="3.30.300.90">
    <property type="entry name" value="BolA-like"/>
    <property type="match status" value="1"/>
</dbReference>